<dbReference type="AlphaFoldDB" id="A0A2P4XHS8"/>
<dbReference type="EMBL" id="NCKW01010604">
    <property type="protein sequence ID" value="POM65098.1"/>
    <property type="molecule type" value="Genomic_DNA"/>
</dbReference>
<feature type="region of interest" description="Disordered" evidence="1">
    <location>
        <begin position="124"/>
        <end position="264"/>
    </location>
</feature>
<reference evidence="2 3" key="1">
    <citation type="journal article" date="2017" name="Genome Biol. Evol.">
        <title>Phytophthora megakarya and P. palmivora, closely related causal agents of cacao black pod rot, underwent increases in genome sizes and gene numbers by different mechanisms.</title>
        <authorList>
            <person name="Ali S.S."/>
            <person name="Shao J."/>
            <person name="Lary D.J."/>
            <person name="Kronmiller B."/>
            <person name="Shen D."/>
            <person name="Strem M.D."/>
            <person name="Amoako-Attah I."/>
            <person name="Akrofi A.Y."/>
            <person name="Begoude B.A."/>
            <person name="Ten Hoopen G.M."/>
            <person name="Coulibaly K."/>
            <person name="Kebe B.I."/>
            <person name="Melnick R.L."/>
            <person name="Guiltinan M.J."/>
            <person name="Tyler B.M."/>
            <person name="Meinhardt L.W."/>
            <person name="Bailey B.A."/>
        </authorList>
    </citation>
    <scope>NUCLEOTIDE SEQUENCE [LARGE SCALE GENOMIC DNA]</scope>
    <source>
        <strain evidence="3">sbr112.9</strain>
    </source>
</reference>
<comment type="caution">
    <text evidence="2">The sequence shown here is derived from an EMBL/GenBank/DDBJ whole genome shotgun (WGS) entry which is preliminary data.</text>
</comment>
<feature type="compositionally biased region" description="Basic and acidic residues" evidence="1">
    <location>
        <begin position="162"/>
        <end position="171"/>
    </location>
</feature>
<keyword evidence="3" id="KW-1185">Reference proteome</keyword>
<sequence length="352" mass="38288">MGPTQADLDQITRERDSLQDQIRARDAEILSAQRTQGLLQSDLAAHRARSASDMTQLQTLEGDLTRARHNVEVAQKAYADRERTITENQAQIRTLSRDLGKVVRERDALRHEYTAAFHRLTSISATIGAPPPQTQLRLDPGSDTDQPAEGIPRSPSAETSGSEDRDADASKSKRSRSRSTSPSPSRPQKKRSVPLEADDESMDEEDESEFDLGGGSAEGRSPSPDQASTPPSKDVERSRSSGGEVIEVGSGSDGAEEDEEEEDAELAVEIMRLPNVDLQPDPADLQVDPMDRTPMRDLEIRATDLAPLADLVRPIRPLDIGLLGSPSSLRLHSLRVVVFPVGGLSGSWPPPT</sequence>
<dbReference type="OrthoDB" id="146922at2759"/>
<evidence type="ECO:0000313" key="2">
    <source>
        <dbReference type="EMBL" id="POM65098.1"/>
    </source>
</evidence>
<protein>
    <submittedName>
        <fullName evidence="2">Uncharacterized protein</fullName>
    </submittedName>
</protein>
<proteinExistence type="predicted"/>
<evidence type="ECO:0000256" key="1">
    <source>
        <dbReference type="SAM" id="MobiDB-lite"/>
    </source>
</evidence>
<name>A0A2P4XHS8_9STRA</name>
<evidence type="ECO:0000313" key="3">
    <source>
        <dbReference type="Proteomes" id="UP000237271"/>
    </source>
</evidence>
<feature type="compositionally biased region" description="Low complexity" evidence="1">
    <location>
        <begin position="240"/>
        <end position="250"/>
    </location>
</feature>
<feature type="compositionally biased region" description="Acidic residues" evidence="1">
    <location>
        <begin position="254"/>
        <end position="264"/>
    </location>
</feature>
<gene>
    <name evidence="2" type="ORF">PHPALM_19249</name>
</gene>
<accession>A0A2P4XHS8</accession>
<organism evidence="2 3">
    <name type="scientific">Phytophthora palmivora</name>
    <dbReference type="NCBI Taxonomy" id="4796"/>
    <lineage>
        <taxon>Eukaryota</taxon>
        <taxon>Sar</taxon>
        <taxon>Stramenopiles</taxon>
        <taxon>Oomycota</taxon>
        <taxon>Peronosporomycetes</taxon>
        <taxon>Peronosporales</taxon>
        <taxon>Peronosporaceae</taxon>
        <taxon>Phytophthora</taxon>
    </lineage>
</organism>
<dbReference type="Proteomes" id="UP000237271">
    <property type="component" value="Unassembled WGS sequence"/>
</dbReference>
<feature type="compositionally biased region" description="Acidic residues" evidence="1">
    <location>
        <begin position="196"/>
        <end position="210"/>
    </location>
</feature>